<reference evidence="2 3" key="1">
    <citation type="submission" date="2014-06" db="EMBL/GenBank/DDBJ databases">
        <title>Whole Genome Sequences of Three Symbiotic Endozoicomonas Bacteria.</title>
        <authorList>
            <person name="Neave M.J."/>
            <person name="Apprill A."/>
            <person name="Voolstra C.R."/>
        </authorList>
    </citation>
    <scope>NUCLEOTIDE SEQUENCE [LARGE SCALE GENOMIC DNA]</scope>
    <source>
        <strain evidence="2 3">LMG 24815</strain>
    </source>
</reference>
<evidence type="ECO:0000313" key="3">
    <source>
        <dbReference type="Proteomes" id="UP000028006"/>
    </source>
</evidence>
<dbReference type="Proteomes" id="UP000028006">
    <property type="component" value="Unassembled WGS sequence"/>
</dbReference>
<keyword evidence="1" id="KW-0812">Transmembrane</keyword>
<evidence type="ECO:0000313" key="2">
    <source>
        <dbReference type="EMBL" id="KEQ13496.1"/>
    </source>
</evidence>
<keyword evidence="1" id="KW-1133">Transmembrane helix</keyword>
<dbReference type="EMBL" id="JOKG01000003">
    <property type="protein sequence ID" value="KEQ13496.1"/>
    <property type="molecule type" value="Genomic_DNA"/>
</dbReference>
<name>A0A081N4X3_9GAMM</name>
<feature type="transmembrane region" description="Helical" evidence="1">
    <location>
        <begin position="25"/>
        <end position="43"/>
    </location>
</feature>
<dbReference type="RefSeq" id="WP_034876372.1">
    <property type="nucleotide sequence ID" value="NZ_JOKG01000003.1"/>
</dbReference>
<gene>
    <name evidence="2" type="ORF">GZ77_14145</name>
</gene>
<accession>A0A081N4X3</accession>
<protein>
    <submittedName>
        <fullName evidence="2">Uncharacterized protein</fullName>
    </submittedName>
</protein>
<keyword evidence="3" id="KW-1185">Reference proteome</keyword>
<organism evidence="2 3">
    <name type="scientific">Endozoicomonas montiporae</name>
    <dbReference type="NCBI Taxonomy" id="1027273"/>
    <lineage>
        <taxon>Bacteria</taxon>
        <taxon>Pseudomonadati</taxon>
        <taxon>Pseudomonadota</taxon>
        <taxon>Gammaproteobacteria</taxon>
        <taxon>Oceanospirillales</taxon>
        <taxon>Endozoicomonadaceae</taxon>
        <taxon>Endozoicomonas</taxon>
    </lineage>
</organism>
<keyword evidence="1" id="KW-0472">Membrane</keyword>
<sequence length="105" mass="12441">MMTLVEKKTPVLKYFFLIPRSHHSVFLPTHLIWWYVMILLLPLSKKAWFVFCKDFVGPLVDMTIYFTRTFLHACPTFSSDKKNACGKQAFFVARFPAREPLRKRP</sequence>
<comment type="caution">
    <text evidence="2">The sequence shown here is derived from an EMBL/GenBank/DDBJ whole genome shotgun (WGS) entry which is preliminary data.</text>
</comment>
<dbReference type="AlphaFoldDB" id="A0A081N4X3"/>
<proteinExistence type="predicted"/>
<evidence type="ECO:0000256" key="1">
    <source>
        <dbReference type="SAM" id="Phobius"/>
    </source>
</evidence>